<keyword evidence="4" id="KW-0732">Signal</keyword>
<dbReference type="GO" id="GO:0016787">
    <property type="term" value="F:hydrolase activity"/>
    <property type="evidence" value="ECO:0007669"/>
    <property type="project" value="UniProtKB-KW"/>
</dbReference>
<dbReference type="EMBL" id="JAWDIS010000003">
    <property type="protein sequence ID" value="MDU0368570.1"/>
    <property type="molecule type" value="Genomic_DNA"/>
</dbReference>
<dbReference type="SUPFAM" id="SSF50118">
    <property type="entry name" value="Cell growth inhibitor/plasmid maintenance toxic component"/>
    <property type="match status" value="1"/>
</dbReference>
<dbReference type="InterPro" id="IPR011067">
    <property type="entry name" value="Plasmid_toxin/cell-grow_inhib"/>
</dbReference>
<evidence type="ECO:0000256" key="1">
    <source>
        <dbReference type="ARBA" id="ARBA00007521"/>
    </source>
</evidence>
<feature type="compositionally biased region" description="Low complexity" evidence="3">
    <location>
        <begin position="32"/>
        <end position="54"/>
    </location>
</feature>
<feature type="region of interest" description="Disordered" evidence="3">
    <location>
        <begin position="15"/>
        <end position="74"/>
    </location>
</feature>
<protein>
    <submittedName>
        <fullName evidence="5">Type II toxin-antitoxin system PemK/MazF family toxin</fullName>
        <ecNumber evidence="5">3.1.-.-</ecNumber>
    </submittedName>
</protein>
<dbReference type="Pfam" id="PF02452">
    <property type="entry name" value="PemK_toxin"/>
    <property type="match status" value="1"/>
</dbReference>
<name>A0ABU3TB37_9MICO</name>
<evidence type="ECO:0000256" key="2">
    <source>
        <dbReference type="ARBA" id="ARBA00022649"/>
    </source>
</evidence>
<gene>
    <name evidence="5" type="ORF">RWH45_15255</name>
</gene>
<dbReference type="RefSeq" id="WP_315995721.1">
    <property type="nucleotide sequence ID" value="NZ_JAWDIS010000003.1"/>
</dbReference>
<evidence type="ECO:0000313" key="5">
    <source>
        <dbReference type="EMBL" id="MDU0368570.1"/>
    </source>
</evidence>
<comment type="similarity">
    <text evidence="1">Belongs to the PemK/MazF family.</text>
</comment>
<evidence type="ECO:0000256" key="3">
    <source>
        <dbReference type="SAM" id="MobiDB-lite"/>
    </source>
</evidence>
<dbReference type="EC" id="3.1.-.-" evidence="5"/>
<organism evidence="5 6">
    <name type="scientific">Microbacterium galbum</name>
    <dbReference type="NCBI Taxonomy" id="3075994"/>
    <lineage>
        <taxon>Bacteria</taxon>
        <taxon>Bacillati</taxon>
        <taxon>Actinomycetota</taxon>
        <taxon>Actinomycetes</taxon>
        <taxon>Micrococcales</taxon>
        <taxon>Microbacteriaceae</taxon>
        <taxon>Microbacterium</taxon>
    </lineage>
</organism>
<keyword evidence="6" id="KW-1185">Reference proteome</keyword>
<keyword evidence="2" id="KW-1277">Toxin-antitoxin system</keyword>
<evidence type="ECO:0000313" key="6">
    <source>
        <dbReference type="Proteomes" id="UP001263371"/>
    </source>
</evidence>
<feature type="chain" id="PRO_5047140573" evidence="4">
    <location>
        <begin position="23"/>
        <end position="186"/>
    </location>
</feature>
<dbReference type="Proteomes" id="UP001263371">
    <property type="component" value="Unassembled WGS sequence"/>
</dbReference>
<keyword evidence="5" id="KW-0378">Hydrolase</keyword>
<feature type="signal peptide" evidence="4">
    <location>
        <begin position="1"/>
        <end position="22"/>
    </location>
</feature>
<dbReference type="Gene3D" id="2.30.30.110">
    <property type="match status" value="1"/>
</dbReference>
<dbReference type="InterPro" id="IPR003477">
    <property type="entry name" value="PemK-like"/>
</dbReference>
<reference evidence="5 6" key="1">
    <citation type="submission" date="2023-09" db="EMBL/GenBank/DDBJ databases">
        <title>Microbacterium fusihabitans sp. nov., Microbacterium phycihabitans sp. nov., and Microbacterium cervinum sp. nov., isolated from dried seaweeds of beach.</title>
        <authorList>
            <person name="Lee S.D."/>
        </authorList>
    </citation>
    <scope>NUCLEOTIDE SEQUENCE [LARGE SCALE GENOMIC DNA]</scope>
    <source>
        <strain evidence="5 6">KSW4-17</strain>
    </source>
</reference>
<accession>A0ABU3TB37</accession>
<comment type="caution">
    <text evidence="5">The sequence shown here is derived from an EMBL/GenBank/DDBJ whole genome shotgun (WGS) entry which is preliminary data.</text>
</comment>
<sequence>MGTTSRVLSALLGLFRSGSAPATPARPPRPATAPTRRPASPSRPATASTAPAGTETVGIDPPRRLTLSYAPERDDAPDGGEIIWTWVPYEERDGRGKDRPVLVLGRADATRSYAVRLTSKPHDGDRQYLSLGTGEWDPQRRPSWVDVEQVYLVHDAGMRREAAALDRKRFDAVAAALQKRYGWSRA</sequence>
<evidence type="ECO:0000256" key="4">
    <source>
        <dbReference type="SAM" id="SignalP"/>
    </source>
</evidence>
<proteinExistence type="inferred from homology"/>